<dbReference type="AlphaFoldDB" id="A0A9P6XHR7"/>
<protein>
    <submittedName>
        <fullName evidence="5">Uncharacterized protein</fullName>
    </submittedName>
</protein>
<dbReference type="Gene3D" id="1.25.40.10">
    <property type="entry name" value="Tetratricopeptide repeat domain"/>
    <property type="match status" value="1"/>
</dbReference>
<evidence type="ECO:0000256" key="4">
    <source>
        <dbReference type="SAM" id="Coils"/>
    </source>
</evidence>
<dbReference type="SUPFAM" id="SSF52047">
    <property type="entry name" value="RNI-like"/>
    <property type="match status" value="1"/>
</dbReference>
<dbReference type="GO" id="GO:0000724">
    <property type="term" value="P:double-strand break repair via homologous recombination"/>
    <property type="evidence" value="ECO:0007669"/>
    <property type="project" value="TreeGrafter"/>
</dbReference>
<comment type="caution">
    <text evidence="5">The sequence shown here is derived from an EMBL/GenBank/DDBJ whole genome shotgun (WGS) entry which is preliminary data.</text>
</comment>
<dbReference type="GO" id="GO:0031297">
    <property type="term" value="P:replication fork processing"/>
    <property type="evidence" value="ECO:0007669"/>
    <property type="project" value="TreeGrafter"/>
</dbReference>
<keyword evidence="2" id="KW-0677">Repeat</keyword>
<gene>
    <name evidence="5" type="ORF">G6F64_001681</name>
</gene>
<dbReference type="GO" id="GO:0043596">
    <property type="term" value="C:nuclear replication fork"/>
    <property type="evidence" value="ECO:0007669"/>
    <property type="project" value="TreeGrafter"/>
</dbReference>
<proteinExistence type="predicted"/>
<comment type="subcellular location">
    <subcellularLocation>
        <location evidence="1">Nucleus</location>
    </subcellularLocation>
</comment>
<dbReference type="EMBL" id="JAANQT010000134">
    <property type="protein sequence ID" value="KAG1314161.1"/>
    <property type="molecule type" value="Genomic_DNA"/>
</dbReference>
<dbReference type="Proteomes" id="UP000716291">
    <property type="component" value="Unassembled WGS sequence"/>
</dbReference>
<evidence type="ECO:0000313" key="5">
    <source>
        <dbReference type="EMBL" id="KAG1314161.1"/>
    </source>
</evidence>
<keyword evidence="4" id="KW-0175">Coiled coil</keyword>
<dbReference type="InterPro" id="IPR052311">
    <property type="entry name" value="MMS22L-TONSL_complex_comp"/>
</dbReference>
<dbReference type="SUPFAM" id="SSF48452">
    <property type="entry name" value="TPR-like"/>
    <property type="match status" value="1"/>
</dbReference>
<dbReference type="InterPro" id="IPR011990">
    <property type="entry name" value="TPR-like_helical_dom_sf"/>
</dbReference>
<evidence type="ECO:0000256" key="1">
    <source>
        <dbReference type="ARBA" id="ARBA00004123"/>
    </source>
</evidence>
<keyword evidence="6" id="KW-1185">Reference proteome</keyword>
<dbReference type="InterPro" id="IPR032675">
    <property type="entry name" value="LRR_dom_sf"/>
</dbReference>
<dbReference type="PANTHER" id="PTHR46358">
    <property type="entry name" value="TONSOKU-LIKE PROTEIN"/>
    <property type="match status" value="1"/>
</dbReference>
<evidence type="ECO:0000313" key="6">
    <source>
        <dbReference type="Proteomes" id="UP000716291"/>
    </source>
</evidence>
<evidence type="ECO:0000256" key="3">
    <source>
        <dbReference type="ARBA" id="ARBA00023242"/>
    </source>
</evidence>
<dbReference type="PANTHER" id="PTHR46358:SF1">
    <property type="entry name" value="TONSOKU-LIKE PROTEIN"/>
    <property type="match status" value="1"/>
</dbReference>
<feature type="coiled-coil region" evidence="4">
    <location>
        <begin position="318"/>
        <end position="345"/>
    </location>
</feature>
<evidence type="ECO:0000256" key="2">
    <source>
        <dbReference type="ARBA" id="ARBA00022737"/>
    </source>
</evidence>
<name>A0A9P6XHR7_RHIOR</name>
<reference evidence="5" key="1">
    <citation type="journal article" date="2020" name="Microb. Genom.">
        <title>Genetic diversity of clinical and environmental Mucorales isolates obtained from an investigation of mucormycosis cases among solid organ transplant recipients.</title>
        <authorList>
            <person name="Nguyen M.H."/>
            <person name="Kaul D."/>
            <person name="Muto C."/>
            <person name="Cheng S.J."/>
            <person name="Richter R.A."/>
            <person name="Bruno V.M."/>
            <person name="Liu G."/>
            <person name="Beyhan S."/>
            <person name="Sundermann A.J."/>
            <person name="Mounaud S."/>
            <person name="Pasculle A.W."/>
            <person name="Nierman W.C."/>
            <person name="Driscoll E."/>
            <person name="Cumbie R."/>
            <person name="Clancy C.J."/>
            <person name="Dupont C.L."/>
        </authorList>
    </citation>
    <scope>NUCLEOTIDE SEQUENCE</scope>
    <source>
        <strain evidence="5">GL11</strain>
    </source>
</reference>
<keyword evidence="3" id="KW-0539">Nucleus</keyword>
<accession>A0A9P6XHR7</accession>
<organism evidence="5 6">
    <name type="scientific">Rhizopus oryzae</name>
    <name type="common">Mucormycosis agent</name>
    <name type="synonym">Rhizopus arrhizus var. delemar</name>
    <dbReference type="NCBI Taxonomy" id="64495"/>
    <lineage>
        <taxon>Eukaryota</taxon>
        <taxon>Fungi</taxon>
        <taxon>Fungi incertae sedis</taxon>
        <taxon>Mucoromycota</taxon>
        <taxon>Mucoromycotina</taxon>
        <taxon>Mucoromycetes</taxon>
        <taxon>Mucorales</taxon>
        <taxon>Mucorineae</taxon>
        <taxon>Rhizopodaceae</taxon>
        <taxon>Rhizopus</taxon>
    </lineage>
</organism>
<dbReference type="Gene3D" id="3.80.10.10">
    <property type="entry name" value="Ribonuclease Inhibitor"/>
    <property type="match status" value="2"/>
</dbReference>
<sequence length="1006" mass="116619">MGKKVTYAIGLIRQSPFAQELKEQKSRYETEIELGNEKKAAMIALEISDLLIAQVDEIDPELPLHVQEQDTKQYLLKAVYYCKKAIKMFQKDKENRDTQHDLVSAYYNLCQCHLSLEDFQSAIRYGSVAASYMPKEEQNKHKLQMIYKAIADAYFMKAIDPDESRHDDFLHAFNYYMKERSILETMTLDDVDRDPTVLPQLIRSSKFNLGVVCSKLPHKSELAEGFLKAAVEDAQALKDYANEKKTWWELGNHYRRMHQDHLVKGCQVREMNIIRQHGFAEDEPLCLEERIKFHLEMKEFSECYRLCKRYKEVLGLEHQEYYTNIQKLIKEVEQLTQTYEQKSKNGTHTLENACQKAVLLHELAMIQLDNQMYRVAIKSADEGLYNLNNFKHSTISIIHLYIKLLEVKSESQWQLRENNIETYISISNQTLEFIEKHIKNARLRLEQKITVYKRRIDIHTYYNQEHRVNRFKKILREIEIEHEKLSDVTRNDPMELDNNESRRLNTLGFGDRITPSHKTLLKIETLTIQVNVLLPEPVIIRILCYDLNLTMKWLIDETKKRTWQLYGHEPIISNIRTQDNDVFLNDIIQDVITEPNQEVDAIVTGITLKSALDIYLNACERLNITPSYAIRKLLTNVRHGNIPLKGSLTKEQIPVIQQVLQRINLINELDLSSNFLSDNDVQILLKDCKIPNEINLSNNRITVSTVQLITDIFSDSDLARISLSFNPIGPQIIQEVPKMISHFPNLRALNFEGTCLGKHMQVDESIKDLYKCMIQSDVPYLITLNLSGNHFEKDMLSIWTSLLVYIERLDKLHLSGVSSDTKWNNFALLSTTSLRGLDYSYSAGGILDTNDINELLSTGKRLTELDLSGCALTVQDLIHLCRDIQYCSNFKLLSFQHNTTMSDEGLQRLYQAFKQCKISKLDVSYCGLTSKSAVTLAQWASEGTIKEMTITGNDLFPTEHQFSQFIEMYANSDTKVTLDFAESSFIENKMIPSWMLRKAKQPTTPF</sequence>